<dbReference type="GO" id="GO:0004668">
    <property type="term" value="F:protein-arginine deiminase activity"/>
    <property type="evidence" value="ECO:0007669"/>
    <property type="project" value="InterPro"/>
</dbReference>
<dbReference type="EMBL" id="JAJFZV010000005">
    <property type="protein sequence ID" value="MCC3297525.1"/>
    <property type="molecule type" value="Genomic_DNA"/>
</dbReference>
<keyword evidence="1" id="KW-0378">Hydrolase</keyword>
<dbReference type="Proteomes" id="UP001139158">
    <property type="component" value="Unassembled WGS sequence"/>
</dbReference>
<dbReference type="Pfam" id="PF04371">
    <property type="entry name" value="PAD_porph"/>
    <property type="match status" value="1"/>
</dbReference>
<organism evidence="2 3">
    <name type="scientific">Arthrobacter caoxuetaonis</name>
    <dbReference type="NCBI Taxonomy" id="2886935"/>
    <lineage>
        <taxon>Bacteria</taxon>
        <taxon>Bacillati</taxon>
        <taxon>Actinomycetota</taxon>
        <taxon>Actinomycetes</taxon>
        <taxon>Micrococcales</taxon>
        <taxon>Micrococcaceae</taxon>
        <taxon>Arthrobacter</taxon>
    </lineage>
</organism>
<dbReference type="PANTHER" id="PTHR31377">
    <property type="entry name" value="AGMATINE DEIMINASE-RELATED"/>
    <property type="match status" value="1"/>
</dbReference>
<accession>A0A9X1ME37</accession>
<dbReference type="Gene3D" id="3.75.10.10">
    <property type="entry name" value="L-arginine/glycine Amidinotransferase, Chain A"/>
    <property type="match status" value="1"/>
</dbReference>
<comment type="caution">
    <text evidence="2">The sequence shown here is derived from an EMBL/GenBank/DDBJ whole genome shotgun (WGS) entry which is preliminary data.</text>
</comment>
<evidence type="ECO:0000313" key="3">
    <source>
        <dbReference type="Proteomes" id="UP001139158"/>
    </source>
</evidence>
<keyword evidence="3" id="KW-1185">Reference proteome</keyword>
<protein>
    <submittedName>
        <fullName evidence="2">Agmatine deiminase family protein</fullName>
    </submittedName>
</protein>
<reference evidence="2" key="1">
    <citation type="submission" date="2021-10" db="EMBL/GenBank/DDBJ databases">
        <title>Novel species in genus Arthrobacter.</title>
        <authorList>
            <person name="Liu Y."/>
        </authorList>
    </citation>
    <scope>NUCLEOTIDE SEQUENCE</scope>
    <source>
        <strain evidence="2">Zg-Y453</strain>
    </source>
</reference>
<dbReference type="SUPFAM" id="SSF55909">
    <property type="entry name" value="Pentein"/>
    <property type="match status" value="1"/>
</dbReference>
<name>A0A9X1ME37_9MICC</name>
<dbReference type="GO" id="GO:0009446">
    <property type="term" value="P:putrescine biosynthetic process"/>
    <property type="evidence" value="ECO:0007669"/>
    <property type="project" value="InterPro"/>
</dbReference>
<proteinExistence type="predicted"/>
<dbReference type="AlphaFoldDB" id="A0A9X1ME37"/>
<dbReference type="GO" id="GO:0047632">
    <property type="term" value="F:agmatine deiminase activity"/>
    <property type="evidence" value="ECO:0007669"/>
    <property type="project" value="TreeGrafter"/>
</dbReference>
<dbReference type="PANTHER" id="PTHR31377:SF0">
    <property type="entry name" value="AGMATINE DEIMINASE-RELATED"/>
    <property type="match status" value="1"/>
</dbReference>
<sequence>MHPASTSTASAMPAEWAPHERTWMAFPPSNDTFGDPGSGTLARARRAWSAVARTISRYEPVTVLADPADVAQAHELLGDGITVLPVPLDDAWLRDSGPTFVHAADGSVAAVDWIFNGWGAQDWAAWDKDQHLGRFTAGRAGVPVHASTLVNEGGGFHTDGEGTVLLTETVQLDPGRNPGATRESVEAEIHARLGTSKAIWLPRGLTRDYDEFGTRGHVDIVACFASPGTVLLHRQDDSRHPDRDVMQEIRAVLEAATDARGRTLELIDVPAPTVIDAGDGFVDYSYINHYVANNVVVLCAFEDANDAAAADILGRAYPGRTIELVDARDIFEFGGGIHCITQQQPAPLGSMPKAGAAADASAAKASAAEAGA</sequence>
<evidence type="ECO:0000256" key="1">
    <source>
        <dbReference type="ARBA" id="ARBA00022801"/>
    </source>
</evidence>
<dbReference type="InterPro" id="IPR007466">
    <property type="entry name" value="Peptidyl-Arg-deiminase_porph"/>
</dbReference>
<dbReference type="RefSeq" id="WP_227895412.1">
    <property type="nucleotide sequence ID" value="NZ_CP099466.1"/>
</dbReference>
<evidence type="ECO:0000313" key="2">
    <source>
        <dbReference type="EMBL" id="MCC3297525.1"/>
    </source>
</evidence>
<gene>
    <name evidence="2" type="ORF">LJ757_06855</name>
</gene>